<feature type="compositionally biased region" description="Basic and acidic residues" evidence="1">
    <location>
        <begin position="47"/>
        <end position="75"/>
    </location>
</feature>
<name>A0AA38HJU4_9CUCU</name>
<dbReference type="Proteomes" id="UP001168821">
    <property type="component" value="Unassembled WGS sequence"/>
</dbReference>
<comment type="caution">
    <text evidence="2">The sequence shown here is derived from an EMBL/GenBank/DDBJ whole genome shotgun (WGS) entry which is preliminary data.</text>
</comment>
<accession>A0AA38HJU4</accession>
<gene>
    <name evidence="2" type="ORF">Zmor_019095</name>
</gene>
<keyword evidence="3" id="KW-1185">Reference proteome</keyword>
<dbReference type="AlphaFoldDB" id="A0AA38HJU4"/>
<evidence type="ECO:0000313" key="2">
    <source>
        <dbReference type="EMBL" id="KAJ3634422.1"/>
    </source>
</evidence>
<feature type="compositionally biased region" description="Basic and acidic residues" evidence="1">
    <location>
        <begin position="83"/>
        <end position="101"/>
    </location>
</feature>
<evidence type="ECO:0000313" key="3">
    <source>
        <dbReference type="Proteomes" id="UP001168821"/>
    </source>
</evidence>
<reference evidence="2" key="1">
    <citation type="journal article" date="2023" name="G3 (Bethesda)">
        <title>Whole genome assemblies of Zophobas morio and Tenebrio molitor.</title>
        <authorList>
            <person name="Kaur S."/>
            <person name="Stinson S.A."/>
            <person name="diCenzo G.C."/>
        </authorList>
    </citation>
    <scope>NUCLEOTIDE SEQUENCE</scope>
    <source>
        <strain evidence="2">QUZm001</strain>
    </source>
</reference>
<proteinExistence type="predicted"/>
<organism evidence="2 3">
    <name type="scientific">Zophobas morio</name>
    <dbReference type="NCBI Taxonomy" id="2755281"/>
    <lineage>
        <taxon>Eukaryota</taxon>
        <taxon>Metazoa</taxon>
        <taxon>Ecdysozoa</taxon>
        <taxon>Arthropoda</taxon>
        <taxon>Hexapoda</taxon>
        <taxon>Insecta</taxon>
        <taxon>Pterygota</taxon>
        <taxon>Neoptera</taxon>
        <taxon>Endopterygota</taxon>
        <taxon>Coleoptera</taxon>
        <taxon>Polyphaga</taxon>
        <taxon>Cucujiformia</taxon>
        <taxon>Tenebrionidae</taxon>
        <taxon>Zophobas</taxon>
    </lineage>
</organism>
<protein>
    <submittedName>
        <fullName evidence="2">Uncharacterized protein</fullName>
    </submittedName>
</protein>
<sequence length="149" mass="17138">MQSATKYSMETRTGSGSLLFIKSLTKREEIGTKYPLKLGLHKTFLSKKKEPEATDDASKKRKCKQEGNLDPKEHLGSQPRGDWFGERRSEEPIILEGERQQPPKKSLSRREQSLGGATSNRGRLSRLAAQRFSRKGFKREKQWVSRKKF</sequence>
<dbReference type="EMBL" id="JALNTZ010000535">
    <property type="protein sequence ID" value="KAJ3634422.1"/>
    <property type="molecule type" value="Genomic_DNA"/>
</dbReference>
<feature type="region of interest" description="Disordered" evidence="1">
    <location>
        <begin position="41"/>
        <end position="131"/>
    </location>
</feature>
<evidence type="ECO:0000256" key="1">
    <source>
        <dbReference type="SAM" id="MobiDB-lite"/>
    </source>
</evidence>